<dbReference type="InterPro" id="IPR033887">
    <property type="entry name" value="PTS_IIA_man"/>
</dbReference>
<feature type="domain" description="PTS EIIA type-4" evidence="9">
    <location>
        <begin position="1"/>
        <end position="124"/>
    </location>
</feature>
<dbReference type="GO" id="GO:0016773">
    <property type="term" value="F:phosphotransferase activity, alcohol group as acceptor"/>
    <property type="evidence" value="ECO:0007669"/>
    <property type="project" value="InterPro"/>
</dbReference>
<dbReference type="GO" id="GO:0005737">
    <property type="term" value="C:cytoplasm"/>
    <property type="evidence" value="ECO:0007669"/>
    <property type="project" value="UniProtKB-SubCell"/>
</dbReference>
<dbReference type="InterPro" id="IPR051471">
    <property type="entry name" value="Bacterial_PTS_sugar_comp"/>
</dbReference>
<dbReference type="AlphaFoldDB" id="A0A0R1S660"/>
<keyword evidence="2" id="KW-0813">Transport</keyword>
<dbReference type="InterPro" id="IPR036662">
    <property type="entry name" value="PTS_EIIA_man-typ_sf"/>
</dbReference>
<dbReference type="NCBIfam" id="TIGR00824">
    <property type="entry name" value="EIIA-man"/>
    <property type="match status" value="1"/>
</dbReference>
<name>A0A0R1S660_9LACO</name>
<dbReference type="RefSeq" id="WP_057865332.1">
    <property type="nucleotide sequence ID" value="NZ_AZEY01000090.1"/>
</dbReference>
<dbReference type="EMBL" id="AZEY01000090">
    <property type="protein sequence ID" value="KRL64369.1"/>
    <property type="molecule type" value="Genomic_DNA"/>
</dbReference>
<dbReference type="Pfam" id="PF03610">
    <property type="entry name" value="EIIA-man"/>
    <property type="match status" value="1"/>
</dbReference>
<proteinExistence type="predicted"/>
<evidence type="ECO:0000256" key="3">
    <source>
        <dbReference type="ARBA" id="ARBA00022490"/>
    </source>
</evidence>
<sequence length="141" mass="14828">MISIIVASHGGLASALVKTSEMIAGKQDQVATVGLEPSDGVESLSVKFASAQKKLPQDADTLILADLWGGSPFNVAAGVVANDPKHTALIAGVNLPILLEAFMSRQSSLDELVRHIHEISDDSIRQFTIAPPTDNDLGDDL</sequence>
<dbReference type="GO" id="GO:0016301">
    <property type="term" value="F:kinase activity"/>
    <property type="evidence" value="ECO:0007669"/>
    <property type="project" value="UniProtKB-KW"/>
</dbReference>
<dbReference type="Gene3D" id="3.40.50.510">
    <property type="entry name" value="Phosphotransferase system, mannose-type IIA component"/>
    <property type="match status" value="1"/>
</dbReference>
<evidence type="ECO:0000313" key="11">
    <source>
        <dbReference type="Proteomes" id="UP000052013"/>
    </source>
</evidence>
<evidence type="ECO:0000256" key="1">
    <source>
        <dbReference type="ARBA" id="ARBA00004496"/>
    </source>
</evidence>
<dbReference type="GO" id="GO:0016020">
    <property type="term" value="C:membrane"/>
    <property type="evidence" value="ECO:0007669"/>
    <property type="project" value="InterPro"/>
</dbReference>
<comment type="subcellular location">
    <subcellularLocation>
        <location evidence="1">Cytoplasm</location>
    </subcellularLocation>
</comment>
<reference evidence="10 11" key="1">
    <citation type="journal article" date="2015" name="Genome Announc.">
        <title>Expanding the biotechnology potential of lactobacilli through comparative genomics of 213 strains and associated genera.</title>
        <authorList>
            <person name="Sun Z."/>
            <person name="Harris H.M."/>
            <person name="McCann A."/>
            <person name="Guo C."/>
            <person name="Argimon S."/>
            <person name="Zhang W."/>
            <person name="Yang X."/>
            <person name="Jeffery I.B."/>
            <person name="Cooney J.C."/>
            <person name="Kagawa T.F."/>
            <person name="Liu W."/>
            <person name="Song Y."/>
            <person name="Salvetti E."/>
            <person name="Wrobel A."/>
            <person name="Rasinkangas P."/>
            <person name="Parkhill J."/>
            <person name="Rea M.C."/>
            <person name="O'Sullivan O."/>
            <person name="Ritari J."/>
            <person name="Douillard F.P."/>
            <person name="Paul Ross R."/>
            <person name="Yang R."/>
            <person name="Briner A.E."/>
            <person name="Felis G.E."/>
            <person name="de Vos W.M."/>
            <person name="Barrangou R."/>
            <person name="Klaenhammer T.R."/>
            <person name="Caufield P.W."/>
            <person name="Cui Y."/>
            <person name="Zhang H."/>
            <person name="O'Toole P.W."/>
        </authorList>
    </citation>
    <scope>NUCLEOTIDE SEQUENCE [LARGE SCALE GENOMIC DNA]</scope>
    <source>
        <strain evidence="10 11">DSM 14421</strain>
    </source>
</reference>
<keyword evidence="8" id="KW-0418">Kinase</keyword>
<dbReference type="CDD" id="cd00006">
    <property type="entry name" value="PTS_IIA_man"/>
    <property type="match status" value="1"/>
</dbReference>
<evidence type="ECO:0000313" key="10">
    <source>
        <dbReference type="EMBL" id="KRL64369.1"/>
    </source>
</evidence>
<keyword evidence="3" id="KW-0963">Cytoplasm</keyword>
<dbReference type="PANTHER" id="PTHR33799">
    <property type="entry name" value="PTS PERMEASE-RELATED-RELATED"/>
    <property type="match status" value="1"/>
</dbReference>
<dbReference type="GO" id="GO:0009401">
    <property type="term" value="P:phosphoenolpyruvate-dependent sugar phosphotransferase system"/>
    <property type="evidence" value="ECO:0007669"/>
    <property type="project" value="UniProtKB-KW"/>
</dbReference>
<keyword evidence="5" id="KW-0762">Sugar transport</keyword>
<keyword evidence="7" id="KW-0598">Phosphotransferase system</keyword>
<dbReference type="SUPFAM" id="SSF53062">
    <property type="entry name" value="PTS system fructose IIA component-like"/>
    <property type="match status" value="1"/>
</dbReference>
<accession>A0A0R1S660</accession>
<keyword evidence="6" id="KW-0808">Transferase</keyword>
<dbReference type="PANTHER" id="PTHR33799:SF1">
    <property type="entry name" value="PTS SYSTEM MANNOSE-SPECIFIC EIIAB COMPONENT-RELATED"/>
    <property type="match status" value="1"/>
</dbReference>
<evidence type="ECO:0000259" key="9">
    <source>
        <dbReference type="PROSITE" id="PS51096"/>
    </source>
</evidence>
<dbReference type="PATRIC" id="fig|1423739.3.peg.926"/>
<evidence type="ECO:0000256" key="8">
    <source>
        <dbReference type="ARBA" id="ARBA00022777"/>
    </source>
</evidence>
<dbReference type="PROSITE" id="PS51096">
    <property type="entry name" value="PTS_EIIA_TYPE_4"/>
    <property type="match status" value="1"/>
</dbReference>
<dbReference type="Proteomes" id="UP000052013">
    <property type="component" value="Unassembled WGS sequence"/>
</dbReference>
<evidence type="ECO:0000256" key="6">
    <source>
        <dbReference type="ARBA" id="ARBA00022679"/>
    </source>
</evidence>
<organism evidence="10 11">
    <name type="scientific">Lentilactobacillus diolivorans DSM 14421</name>
    <dbReference type="NCBI Taxonomy" id="1423739"/>
    <lineage>
        <taxon>Bacteria</taxon>
        <taxon>Bacillati</taxon>
        <taxon>Bacillota</taxon>
        <taxon>Bacilli</taxon>
        <taxon>Lactobacillales</taxon>
        <taxon>Lactobacillaceae</taxon>
        <taxon>Lentilactobacillus</taxon>
    </lineage>
</organism>
<evidence type="ECO:0000256" key="5">
    <source>
        <dbReference type="ARBA" id="ARBA00022597"/>
    </source>
</evidence>
<dbReference type="InterPro" id="IPR013789">
    <property type="entry name" value="PTS_EIIA_man"/>
</dbReference>
<keyword evidence="4" id="KW-0597">Phosphoprotein</keyword>
<dbReference type="STRING" id="1423739.FC85_GL000878"/>
<evidence type="ECO:0000256" key="7">
    <source>
        <dbReference type="ARBA" id="ARBA00022683"/>
    </source>
</evidence>
<comment type="caution">
    <text evidence="10">The sequence shown here is derived from an EMBL/GenBank/DDBJ whole genome shotgun (WGS) entry which is preliminary data.</text>
</comment>
<gene>
    <name evidence="10" type="ORF">FC85_GL000878</name>
</gene>
<protein>
    <submittedName>
        <fullName evidence="10">PTS system mannose fructose sorbose family transporter subunit IIA</fullName>
    </submittedName>
</protein>
<evidence type="ECO:0000256" key="4">
    <source>
        <dbReference type="ARBA" id="ARBA00022553"/>
    </source>
</evidence>
<evidence type="ECO:0000256" key="2">
    <source>
        <dbReference type="ARBA" id="ARBA00022448"/>
    </source>
</evidence>
<dbReference type="InterPro" id="IPR004701">
    <property type="entry name" value="PTS_EIIA_man-typ"/>
</dbReference>